<feature type="domain" description="ABC3 transporter permease C-terminal" evidence="8">
    <location>
        <begin position="710"/>
        <end position="824"/>
    </location>
</feature>
<evidence type="ECO:0000256" key="5">
    <source>
        <dbReference type="ARBA" id="ARBA00023136"/>
    </source>
</evidence>
<comment type="similarity">
    <text evidence="6">Belongs to the ABC-4 integral membrane protein family.</text>
</comment>
<feature type="transmembrane region" description="Helical" evidence="7">
    <location>
        <begin position="322"/>
        <end position="345"/>
    </location>
</feature>
<dbReference type="Proteomes" id="UP000007013">
    <property type="component" value="Chromosome"/>
</dbReference>
<evidence type="ECO:0000259" key="8">
    <source>
        <dbReference type="Pfam" id="PF02687"/>
    </source>
</evidence>
<dbReference type="InterPro" id="IPR025857">
    <property type="entry name" value="MacB_PCD"/>
</dbReference>
<feature type="transmembrane region" description="Helical" evidence="7">
    <location>
        <begin position="371"/>
        <end position="392"/>
    </location>
</feature>
<feature type="domain" description="MacB-like periplasmic core" evidence="9">
    <location>
        <begin position="22"/>
        <end position="237"/>
    </location>
</feature>
<evidence type="ECO:0000313" key="10">
    <source>
        <dbReference type="EMBL" id="ACB75180.1"/>
    </source>
</evidence>
<evidence type="ECO:0000256" key="6">
    <source>
        <dbReference type="ARBA" id="ARBA00038076"/>
    </source>
</evidence>
<dbReference type="eggNOG" id="COG0577">
    <property type="taxonomic scope" value="Bacteria"/>
</dbReference>
<feature type="transmembrane region" description="Helical" evidence="7">
    <location>
        <begin position="797"/>
        <end position="816"/>
    </location>
</feature>
<feature type="transmembrane region" description="Helical" evidence="7">
    <location>
        <begin position="413"/>
        <end position="442"/>
    </location>
</feature>
<dbReference type="InterPro" id="IPR003838">
    <property type="entry name" value="ABC3_permease_C"/>
</dbReference>
<feature type="transmembrane region" description="Helical" evidence="7">
    <location>
        <begin position="708"/>
        <end position="732"/>
    </location>
</feature>
<dbReference type="OrthoDB" id="176863at2"/>
<evidence type="ECO:0000256" key="4">
    <source>
        <dbReference type="ARBA" id="ARBA00022989"/>
    </source>
</evidence>
<feature type="transmembrane region" description="Helical" evidence="7">
    <location>
        <begin position="272"/>
        <end position="295"/>
    </location>
</feature>
<keyword evidence="5 7" id="KW-0472">Membrane</keyword>
<keyword evidence="3 7" id="KW-0812">Transmembrane</keyword>
<keyword evidence="4 7" id="KW-1133">Transmembrane helix</keyword>
<evidence type="ECO:0000256" key="1">
    <source>
        <dbReference type="ARBA" id="ARBA00004651"/>
    </source>
</evidence>
<feature type="transmembrane region" description="Helical" evidence="7">
    <location>
        <begin position="21"/>
        <end position="43"/>
    </location>
</feature>
<keyword evidence="2" id="KW-1003">Cell membrane</keyword>
<reference evidence="10 11" key="1">
    <citation type="journal article" date="2011" name="J. Bacteriol.">
        <title>Genome sequence of the verrucomicrobium Opitutus terrae PB90-1, an abundant inhabitant of rice paddy soil ecosystems.</title>
        <authorList>
            <person name="van Passel M.W."/>
            <person name="Kant R."/>
            <person name="Palva A."/>
            <person name="Copeland A."/>
            <person name="Lucas S."/>
            <person name="Lapidus A."/>
            <person name="Glavina del Rio T."/>
            <person name="Pitluck S."/>
            <person name="Goltsman E."/>
            <person name="Clum A."/>
            <person name="Sun H."/>
            <person name="Schmutz J."/>
            <person name="Larimer F.W."/>
            <person name="Land M.L."/>
            <person name="Hauser L."/>
            <person name="Kyrpides N."/>
            <person name="Mikhailova N."/>
            <person name="Richardson P.P."/>
            <person name="Janssen P.H."/>
            <person name="de Vos W.M."/>
            <person name="Smidt H."/>
        </authorList>
    </citation>
    <scope>NUCLEOTIDE SEQUENCE [LARGE SCALE GENOMIC DNA]</scope>
    <source>
        <strain evidence="11">DSM 11246 / JCM 15787 / PB90-1</strain>
    </source>
</reference>
<evidence type="ECO:0000256" key="7">
    <source>
        <dbReference type="SAM" id="Phobius"/>
    </source>
</evidence>
<gene>
    <name evidence="10" type="ordered locus">Oter_1897</name>
</gene>
<dbReference type="KEGG" id="ote:Oter_1897"/>
<sequence length="831" mass="90002">MSTLLQDLRFALRLFAKSPGFTAVVVLTLALGIGANTAIFTVINTTFLRALPYAEPDRLAHVSESNKQWDDMSVSYPNFLDWQTAQTVFSAMAIYRTDGQKLQTPTATERVSVGYVSGEFFPAVGVHVARGRDLTPADDAVGAAPVAWITHALWERMFASSPDVVGTTTILDGQNVAIAGVLPPSFRFHRGMDVIVPLAPYAEAMFMRNRENHNGTAVIARLKPGVTFEAARAQMTAIGQRLAQEYPSANAGAGINVRPLRERFAGWARTNLFLLTGAVGMVLLIACVNVANMLLARAGARDREMAIRTSLGATRGDLLRQLLVESMLLAMVGGGLGLLLGSWGYQFAQSQLVPWELRGLVDASSGVDGRVLAFAAGIALFTGFAFGIAPAWQLSHTNPNDALKNTRRVVRTVFGRFHLGDLLVVAQVALALMLLVGAGLMIRSLQQLANVSSGLAPERVLTLRVTTPPMQEYMGNPFAYVAHHERVLEAVQRLPEVESAAFGSSLPFSWNTSSSWVFRPDRPAPAAGDYPSANTHVITLDYFRTMGIPLLRGQSFDGHEPQPVVPPGGMKGMETLVEIYRDLEIQTVISQRMADLLFPGEDPLGKLFQLGKPEMHLPRFRVIGLVGNTTQNGLDQAAPPEFYVTLRQFPAPNDQFLVIRSRLDPAALTASVRRAIQAVAPHETVFDIKPMSQRIDDTVAGRRFNMSLFIFFGGVALLLSAIGIYGVLAFNVSRKTRETGIRMALGAQRRDIILGTLGHGFALVLPGAVIGLAGAWIGSRLLQSQLYAVSGTDLLTYVVGGLVLLVIAFTACFLPARRAAKVDPVHALRSE</sequence>
<dbReference type="HOGENOM" id="CLU_009433_1_0_0"/>
<name>B1ZXX8_OPITP</name>
<dbReference type="Pfam" id="PF02687">
    <property type="entry name" value="FtsX"/>
    <property type="match status" value="2"/>
</dbReference>
<dbReference type="PANTHER" id="PTHR30572">
    <property type="entry name" value="MEMBRANE COMPONENT OF TRANSPORTER-RELATED"/>
    <property type="match status" value="1"/>
</dbReference>
<dbReference type="PANTHER" id="PTHR30572:SF4">
    <property type="entry name" value="ABC TRANSPORTER PERMEASE YTRF"/>
    <property type="match status" value="1"/>
</dbReference>
<dbReference type="NCBIfam" id="TIGR03434">
    <property type="entry name" value="ADOP"/>
    <property type="match status" value="1"/>
</dbReference>
<evidence type="ECO:0000256" key="2">
    <source>
        <dbReference type="ARBA" id="ARBA00022475"/>
    </source>
</evidence>
<feature type="domain" description="ABC3 transporter permease C-terminal" evidence="8">
    <location>
        <begin position="279"/>
        <end position="399"/>
    </location>
</feature>
<dbReference type="EMBL" id="CP001032">
    <property type="protein sequence ID" value="ACB75180.1"/>
    <property type="molecule type" value="Genomic_DNA"/>
</dbReference>
<feature type="domain" description="MacB-like periplasmic core" evidence="9">
    <location>
        <begin position="428"/>
        <end position="678"/>
    </location>
</feature>
<proteinExistence type="inferred from homology"/>
<feature type="transmembrane region" description="Helical" evidence="7">
    <location>
        <begin position="752"/>
        <end position="777"/>
    </location>
</feature>
<accession>B1ZXX8</accession>
<protein>
    <submittedName>
        <fullName evidence="10">Permease</fullName>
    </submittedName>
</protein>
<dbReference type="GO" id="GO:0005886">
    <property type="term" value="C:plasma membrane"/>
    <property type="evidence" value="ECO:0007669"/>
    <property type="project" value="UniProtKB-SubCell"/>
</dbReference>
<dbReference type="InterPro" id="IPR017800">
    <property type="entry name" value="ADOP"/>
</dbReference>
<dbReference type="STRING" id="452637.Oter_1897"/>
<comment type="subcellular location">
    <subcellularLocation>
        <location evidence="1">Cell membrane</location>
        <topology evidence="1">Multi-pass membrane protein</topology>
    </subcellularLocation>
</comment>
<dbReference type="AlphaFoldDB" id="B1ZXX8"/>
<evidence type="ECO:0000313" key="11">
    <source>
        <dbReference type="Proteomes" id="UP000007013"/>
    </source>
</evidence>
<dbReference type="GO" id="GO:0022857">
    <property type="term" value="F:transmembrane transporter activity"/>
    <property type="evidence" value="ECO:0007669"/>
    <property type="project" value="TreeGrafter"/>
</dbReference>
<evidence type="ECO:0000256" key="3">
    <source>
        <dbReference type="ARBA" id="ARBA00022692"/>
    </source>
</evidence>
<dbReference type="InterPro" id="IPR050250">
    <property type="entry name" value="Macrolide_Exporter_MacB"/>
</dbReference>
<organism evidence="10 11">
    <name type="scientific">Opitutus terrae (strain DSM 11246 / JCM 15787 / PB90-1)</name>
    <dbReference type="NCBI Taxonomy" id="452637"/>
    <lineage>
        <taxon>Bacteria</taxon>
        <taxon>Pseudomonadati</taxon>
        <taxon>Verrucomicrobiota</taxon>
        <taxon>Opitutia</taxon>
        <taxon>Opitutales</taxon>
        <taxon>Opitutaceae</taxon>
        <taxon>Opitutus</taxon>
    </lineage>
</organism>
<dbReference type="Pfam" id="PF12704">
    <property type="entry name" value="MacB_PCD"/>
    <property type="match status" value="2"/>
</dbReference>
<keyword evidence="11" id="KW-1185">Reference proteome</keyword>
<evidence type="ECO:0000259" key="9">
    <source>
        <dbReference type="Pfam" id="PF12704"/>
    </source>
</evidence>
<dbReference type="RefSeq" id="WP_012374717.1">
    <property type="nucleotide sequence ID" value="NC_010571.1"/>
</dbReference>